<comment type="subcellular location">
    <subcellularLocation>
        <location evidence="1 10">Mitochondrion matrix</location>
    </subcellularLocation>
</comment>
<keyword evidence="4 10" id="KW-0547">Nucleotide-binding</keyword>
<dbReference type="Pfam" id="PF10436">
    <property type="entry name" value="BCDHK_Adom3"/>
    <property type="match status" value="1"/>
</dbReference>
<dbReference type="GO" id="GO:0004740">
    <property type="term" value="F:pyruvate dehydrogenase (acetyl-transferring) kinase activity"/>
    <property type="evidence" value="ECO:0007669"/>
    <property type="project" value="UniProtKB-EC"/>
</dbReference>
<dbReference type="EC" id="2.7.11.-" evidence="10"/>
<dbReference type="InterPro" id="IPR036784">
    <property type="entry name" value="AK/P_DHK_N_sf"/>
</dbReference>
<dbReference type="Pfam" id="PF02518">
    <property type="entry name" value="HATPase_c"/>
    <property type="match status" value="1"/>
</dbReference>
<evidence type="ECO:0000256" key="4">
    <source>
        <dbReference type="ARBA" id="ARBA00022741"/>
    </source>
</evidence>
<dbReference type="SMART" id="SM00387">
    <property type="entry name" value="HATPase_c"/>
    <property type="match status" value="1"/>
</dbReference>
<comment type="similarity">
    <text evidence="2 10">Belongs to the PDK/BCKDK protein kinase family.</text>
</comment>
<dbReference type="PROSITE" id="PS50109">
    <property type="entry name" value="HIS_KIN"/>
    <property type="match status" value="1"/>
</dbReference>
<dbReference type="EMBL" id="JAVRJZ010000002">
    <property type="protein sequence ID" value="KAK2726410.1"/>
    <property type="molecule type" value="Genomic_DNA"/>
</dbReference>
<keyword evidence="7" id="KW-0809">Transit peptide</keyword>
<dbReference type="GO" id="GO:0005524">
    <property type="term" value="F:ATP binding"/>
    <property type="evidence" value="ECO:0007669"/>
    <property type="project" value="UniProtKB-UniRule"/>
</dbReference>
<evidence type="ECO:0000256" key="3">
    <source>
        <dbReference type="ARBA" id="ARBA00022679"/>
    </source>
</evidence>
<evidence type="ECO:0000313" key="13">
    <source>
        <dbReference type="Proteomes" id="UP001187531"/>
    </source>
</evidence>
<keyword evidence="6 10" id="KW-0067">ATP-binding</keyword>
<evidence type="ECO:0000259" key="11">
    <source>
        <dbReference type="PROSITE" id="PS50109"/>
    </source>
</evidence>
<dbReference type="SUPFAM" id="SSF55874">
    <property type="entry name" value="ATPase domain of HSP90 chaperone/DNA topoisomerase II/histidine kinase"/>
    <property type="match status" value="1"/>
</dbReference>
<organism evidence="12 13">
    <name type="scientific">Artemia franciscana</name>
    <name type="common">Brine shrimp</name>
    <name type="synonym">Artemia sanfranciscana</name>
    <dbReference type="NCBI Taxonomy" id="6661"/>
    <lineage>
        <taxon>Eukaryota</taxon>
        <taxon>Metazoa</taxon>
        <taxon>Ecdysozoa</taxon>
        <taxon>Arthropoda</taxon>
        <taxon>Crustacea</taxon>
        <taxon>Branchiopoda</taxon>
        <taxon>Anostraca</taxon>
        <taxon>Artemiidae</taxon>
        <taxon>Artemia</taxon>
    </lineage>
</organism>
<dbReference type="AlphaFoldDB" id="A0AA88ID56"/>
<dbReference type="GO" id="GO:0005759">
    <property type="term" value="C:mitochondrial matrix"/>
    <property type="evidence" value="ECO:0007669"/>
    <property type="project" value="UniProtKB-SubCell"/>
</dbReference>
<dbReference type="Gene3D" id="3.30.565.10">
    <property type="entry name" value="Histidine kinase-like ATPase, C-terminal domain"/>
    <property type="match status" value="1"/>
</dbReference>
<dbReference type="GO" id="GO:0010906">
    <property type="term" value="P:regulation of glucose metabolic process"/>
    <property type="evidence" value="ECO:0007669"/>
    <property type="project" value="TreeGrafter"/>
</dbReference>
<evidence type="ECO:0000256" key="6">
    <source>
        <dbReference type="ARBA" id="ARBA00022840"/>
    </source>
</evidence>
<evidence type="ECO:0000313" key="12">
    <source>
        <dbReference type="EMBL" id="KAK2726410.1"/>
    </source>
</evidence>
<keyword evidence="13" id="KW-1185">Reference proteome</keyword>
<comment type="catalytic activity">
    <reaction evidence="9">
        <text>L-seryl-[pyruvate dehydrogenase E1 alpha subunit] + ATP = O-phospho-L-seryl-[pyruvate dehydrogenase E1 alpha subunit] + ADP + H(+)</text>
        <dbReference type="Rhea" id="RHEA:23052"/>
        <dbReference type="Rhea" id="RHEA-COMP:13689"/>
        <dbReference type="Rhea" id="RHEA-COMP:13690"/>
        <dbReference type="ChEBI" id="CHEBI:15378"/>
        <dbReference type="ChEBI" id="CHEBI:29999"/>
        <dbReference type="ChEBI" id="CHEBI:30616"/>
        <dbReference type="ChEBI" id="CHEBI:83421"/>
        <dbReference type="ChEBI" id="CHEBI:456216"/>
        <dbReference type="EC" id="2.7.11.2"/>
    </reaction>
</comment>
<comment type="caution">
    <text evidence="12">The sequence shown here is derived from an EMBL/GenBank/DDBJ whole genome shotgun (WGS) entry which is preliminary data.</text>
</comment>
<evidence type="ECO:0000256" key="2">
    <source>
        <dbReference type="ARBA" id="ARBA00006155"/>
    </source>
</evidence>
<evidence type="ECO:0000256" key="9">
    <source>
        <dbReference type="ARBA" id="ARBA00048201"/>
    </source>
</evidence>
<dbReference type="PANTHER" id="PTHR11947">
    <property type="entry name" value="PYRUVATE DEHYDROGENASE KINASE"/>
    <property type="match status" value="1"/>
</dbReference>
<protein>
    <recommendedName>
        <fullName evidence="10">Protein-serine/threonine kinase</fullName>
        <ecNumber evidence="10">2.7.11.-</ecNumber>
    </recommendedName>
</protein>
<keyword evidence="5 10" id="KW-0418">Kinase</keyword>
<proteinExistence type="inferred from homology"/>
<evidence type="ECO:0000256" key="1">
    <source>
        <dbReference type="ARBA" id="ARBA00004305"/>
    </source>
</evidence>
<evidence type="ECO:0000256" key="7">
    <source>
        <dbReference type="ARBA" id="ARBA00022946"/>
    </source>
</evidence>
<evidence type="ECO:0000256" key="10">
    <source>
        <dbReference type="RuleBase" id="RU366032"/>
    </source>
</evidence>
<dbReference type="InterPro" id="IPR036890">
    <property type="entry name" value="HATPase_C_sf"/>
</dbReference>
<gene>
    <name evidence="12" type="ORF">QYM36_000748</name>
</gene>
<dbReference type="SUPFAM" id="SSF69012">
    <property type="entry name" value="alpha-ketoacid dehydrogenase kinase, N-terminal domain"/>
    <property type="match status" value="1"/>
</dbReference>
<dbReference type="InterPro" id="IPR005467">
    <property type="entry name" value="His_kinase_dom"/>
</dbReference>
<dbReference type="Gene3D" id="1.20.140.20">
    <property type="entry name" value="Alpha-ketoacid/pyruvate dehydrogenase kinase, N-terminal domain"/>
    <property type="match status" value="1"/>
</dbReference>
<evidence type="ECO:0000256" key="5">
    <source>
        <dbReference type="ARBA" id="ARBA00022777"/>
    </source>
</evidence>
<name>A0AA88ID56_ARTSF</name>
<dbReference type="PANTHER" id="PTHR11947:SF3">
    <property type="entry name" value="[PYRUVATE DEHYDROGENASE (ACETYL-TRANSFERRING)] KINASE, MITOCHONDRIAL"/>
    <property type="match status" value="1"/>
</dbReference>
<sequence>MRLTKVVFTLARHIEQYAKYSPSSLSVKQFMDFGQNACEKDSFEFLRQELPVRLANIMKEINLLPADLLRMPSVVTVHKWYVDSFKDVLEFTDKDSGDSKVLQSFAVALDKIRNRHSDVVPTMAQGVLELSESVFVDNDTDDKIQYFLDRLYMSRIGIRMLINQHALLFGETLNQNKRHIGCIDPYCDVVDVVKDAYENARFLCERYYLASPDLKVAAINKKENGIPIQIVYVPSHLYHILFELFKNALRAVMEHHGTAAYSYPPVEVLVVKGDEDVTIKIMDRGGGMPRSTVPLLFKYTYSTAPRPSVGDATGTPLAGYGYGLPLSRLYARYLLGDLTITSCEGYGADAVIYLKALSSEANELLPVFNVSSCRHYTTPTFERDWFTTGDIKRLRANRNGSGK</sequence>
<dbReference type="CDD" id="cd16929">
    <property type="entry name" value="HATPase_PDK-like"/>
    <property type="match status" value="1"/>
</dbReference>
<dbReference type="InterPro" id="IPR039028">
    <property type="entry name" value="BCKD/PDK"/>
</dbReference>
<dbReference type="Proteomes" id="UP001187531">
    <property type="component" value="Unassembled WGS sequence"/>
</dbReference>
<dbReference type="FunFam" id="3.30.565.10:FF:000007">
    <property type="entry name" value="Mitochondrial pyruvate dehydrogenase kinase isoform 2"/>
    <property type="match status" value="1"/>
</dbReference>
<keyword evidence="3 10" id="KW-0808">Transferase</keyword>
<keyword evidence="8 10" id="KW-0496">Mitochondrion</keyword>
<reference evidence="12" key="1">
    <citation type="submission" date="2023-07" db="EMBL/GenBank/DDBJ databases">
        <title>Chromosome-level genome assembly of Artemia franciscana.</title>
        <authorList>
            <person name="Jo E."/>
        </authorList>
    </citation>
    <scope>NUCLEOTIDE SEQUENCE</scope>
    <source>
        <tissue evidence="12">Whole body</tissue>
    </source>
</reference>
<feature type="domain" description="Histidine kinase" evidence="11">
    <location>
        <begin position="234"/>
        <end position="358"/>
    </location>
</feature>
<accession>A0AA88ID56</accession>
<evidence type="ECO:0000256" key="8">
    <source>
        <dbReference type="ARBA" id="ARBA00023128"/>
    </source>
</evidence>
<dbReference type="InterPro" id="IPR018955">
    <property type="entry name" value="BCDHK/PDK_N"/>
</dbReference>
<dbReference type="InterPro" id="IPR003594">
    <property type="entry name" value="HATPase_dom"/>
</dbReference>